<dbReference type="InterPro" id="IPR008949">
    <property type="entry name" value="Isoprenoid_synthase_dom_sf"/>
</dbReference>
<proteinExistence type="predicted"/>
<feature type="domain" description="AttH" evidence="4">
    <location>
        <begin position="284"/>
        <end position="407"/>
    </location>
</feature>
<dbReference type="SUPFAM" id="SSF48576">
    <property type="entry name" value="Terpenoid synthases"/>
    <property type="match status" value="1"/>
</dbReference>
<sequence length="940" mass="106098">MCPTPKDKAEPASPGSAASTKSSNSGSNNEGKAIDSSMYPSDWPQAGPVDLKIHDLPHFSSSIEWWYVNAHLDLQDNNSKKMKKKKEKSTKEEENEESQVSVFASFFRAASGYDEETHEYVFVHYAAWAIMDHRTNQYYNVSLVDPRYPELIQEWYEKSKNDHTKDNSKYEDKQIMQATMEVVRKGKMPYPDRLLKKNPTILGKDLSRLPDKQNKEYEQWQQKLAEYQQQQTEQQQQHQKTESTAKAANANNSKKKKKKGSCCFRAKSVLNSVVHPELPLLTLAYDDNTFVKNSDGSYTLHLEDNDVHHVKASLTFTPKTDAVRNGVNGVVDGHGLVQDFFYYCLPNCDVTGSVTLPTDDDKPDRYDAKIQKKNYFVLDEHGNACQDPMETKTHKVSGKGWYDHQFGCMKPDDGQHKDVHKDNIEGKAGTQTSYSWVSLQLDNGHQFSCAEYFFHKSEEAEDRANDKPHYFANLYTPKGERIQLDPSEFTFKEKGDPWVSMRTFCDYPVHWEISVPSRNIQLDVKAVFDQQEFPTVHSTPAFWEGCVAVTGTFGDKEISGRGFVERKGFCPPESQTIKGFFKRVTRETLKSVQKILPFNPEGEKLNELVSHKDNQHYTDHLDNQQFSKALVEPIRLILDRGGKSWRSYVALACCDIVGGNSQPVKDWLALPELAHVGSMIVDDVEDRSLIRRGGPCSHIVYGEDVAINAGTMAYFMGQIVIYQGDGDPQQKVDIYNMYFEAMRAAHCGQAMDIHGLNYMMSDVVENGGDLCLQRVIAIHRLKTSAPVSYFTRMGSRLGGGSEAQSNGLAVFAEALGIAFQIVDDVLNLRGFVDGLKTKGEDITAGKVTYPVAVAMSRLKKEDRAKLWEYVSSKPEDIETIGKAVALIDKVNAIDDSFQDAKDTIEEAWQKLDPLVVDSMVKLNLRAFSLYILDRGMPTVG</sequence>
<reference evidence="5" key="1">
    <citation type="submission" date="2020-06" db="EMBL/GenBank/DDBJ databases">
        <authorList>
            <consortium name="Plant Systems Biology data submission"/>
        </authorList>
    </citation>
    <scope>NUCLEOTIDE SEQUENCE</scope>
    <source>
        <strain evidence="5">D6</strain>
    </source>
</reference>
<feature type="region of interest" description="Disordered" evidence="3">
    <location>
        <begin position="228"/>
        <end position="256"/>
    </location>
</feature>
<dbReference type="InterPro" id="IPR010791">
    <property type="entry name" value="AttH_dom"/>
</dbReference>
<dbReference type="OrthoDB" id="6921389at2759"/>
<dbReference type="SFLD" id="SFLDS00005">
    <property type="entry name" value="Isoprenoid_Synthase_Type_I"/>
    <property type="match status" value="1"/>
</dbReference>
<dbReference type="Proteomes" id="UP001153069">
    <property type="component" value="Unassembled WGS sequence"/>
</dbReference>
<dbReference type="Gene3D" id="2.40.370.10">
    <property type="entry name" value="AttH-like domain"/>
    <property type="match status" value="2"/>
</dbReference>
<dbReference type="AlphaFoldDB" id="A0A9N8E1A2"/>
<dbReference type="GO" id="GO:0046872">
    <property type="term" value="F:metal ion binding"/>
    <property type="evidence" value="ECO:0007669"/>
    <property type="project" value="UniProtKB-KW"/>
</dbReference>
<keyword evidence="2" id="KW-0460">Magnesium</keyword>
<dbReference type="InterPro" id="IPR023374">
    <property type="entry name" value="AttH-like_dom_sf"/>
</dbReference>
<dbReference type="PROSITE" id="PS00444">
    <property type="entry name" value="POLYPRENYL_SYNTHASE_2"/>
    <property type="match status" value="1"/>
</dbReference>
<dbReference type="GO" id="GO:0004659">
    <property type="term" value="F:prenyltransferase activity"/>
    <property type="evidence" value="ECO:0007669"/>
    <property type="project" value="InterPro"/>
</dbReference>
<name>A0A9N8E1A2_9STRA</name>
<dbReference type="Pfam" id="PF00348">
    <property type="entry name" value="polyprenyl_synt"/>
    <property type="match status" value="1"/>
</dbReference>
<gene>
    <name evidence="5" type="ORF">SEMRO_447_G144930.1</name>
</gene>
<dbReference type="Pfam" id="PF17186">
    <property type="entry name" value="Lipocalin_9"/>
    <property type="match status" value="1"/>
</dbReference>
<evidence type="ECO:0000256" key="1">
    <source>
        <dbReference type="ARBA" id="ARBA00022723"/>
    </source>
</evidence>
<accession>A0A9N8E1A2</accession>
<dbReference type="EMBL" id="CAICTM010000446">
    <property type="protein sequence ID" value="CAB9510676.1"/>
    <property type="molecule type" value="Genomic_DNA"/>
</dbReference>
<organism evidence="5 6">
    <name type="scientific">Seminavis robusta</name>
    <dbReference type="NCBI Taxonomy" id="568900"/>
    <lineage>
        <taxon>Eukaryota</taxon>
        <taxon>Sar</taxon>
        <taxon>Stramenopiles</taxon>
        <taxon>Ochrophyta</taxon>
        <taxon>Bacillariophyta</taxon>
        <taxon>Bacillariophyceae</taxon>
        <taxon>Bacillariophycidae</taxon>
        <taxon>Naviculales</taxon>
        <taxon>Naviculaceae</taxon>
        <taxon>Seminavis</taxon>
    </lineage>
</organism>
<evidence type="ECO:0000313" key="5">
    <source>
        <dbReference type="EMBL" id="CAB9510676.1"/>
    </source>
</evidence>
<comment type="caution">
    <text evidence="5">The sequence shown here is derived from an EMBL/GenBank/DDBJ whole genome shotgun (WGS) entry which is preliminary data.</text>
</comment>
<evidence type="ECO:0000259" key="4">
    <source>
        <dbReference type="Pfam" id="PF07143"/>
    </source>
</evidence>
<dbReference type="GO" id="GO:0008299">
    <property type="term" value="P:isoprenoid biosynthetic process"/>
    <property type="evidence" value="ECO:0007669"/>
    <property type="project" value="InterPro"/>
</dbReference>
<dbReference type="SUPFAM" id="SSF159245">
    <property type="entry name" value="AttH-like"/>
    <property type="match status" value="2"/>
</dbReference>
<dbReference type="PANTHER" id="PTHR12001">
    <property type="entry name" value="GERANYLGERANYL PYROPHOSPHATE SYNTHASE"/>
    <property type="match status" value="1"/>
</dbReference>
<dbReference type="Gene3D" id="1.10.600.10">
    <property type="entry name" value="Farnesyl Diphosphate Synthase"/>
    <property type="match status" value="1"/>
</dbReference>
<feature type="region of interest" description="Disordered" evidence="3">
    <location>
        <begin position="1"/>
        <end position="41"/>
    </location>
</feature>
<evidence type="ECO:0000256" key="2">
    <source>
        <dbReference type="ARBA" id="ARBA00022842"/>
    </source>
</evidence>
<keyword evidence="1" id="KW-0479">Metal-binding</keyword>
<dbReference type="Pfam" id="PF07143">
    <property type="entry name" value="CrtC"/>
    <property type="match status" value="1"/>
</dbReference>
<feature type="compositionally biased region" description="Basic and acidic residues" evidence="3">
    <location>
        <begin position="1"/>
        <end position="10"/>
    </location>
</feature>
<evidence type="ECO:0000313" key="6">
    <source>
        <dbReference type="Proteomes" id="UP001153069"/>
    </source>
</evidence>
<keyword evidence="6" id="KW-1185">Reference proteome</keyword>
<protein>
    <submittedName>
        <fullName evidence="5">Heterodimeric geranylgeranyl pyrophosphate synthase large subunit</fullName>
    </submittedName>
</protein>
<dbReference type="InterPro" id="IPR000092">
    <property type="entry name" value="Polyprenyl_synt"/>
</dbReference>
<evidence type="ECO:0000256" key="3">
    <source>
        <dbReference type="SAM" id="MobiDB-lite"/>
    </source>
</evidence>
<dbReference type="InterPro" id="IPR033749">
    <property type="entry name" value="Polyprenyl_synt_CS"/>
</dbReference>
<dbReference type="PROSITE" id="PS00723">
    <property type="entry name" value="POLYPRENYL_SYNTHASE_1"/>
    <property type="match status" value="1"/>
</dbReference>
<feature type="compositionally biased region" description="Low complexity" evidence="3">
    <location>
        <begin position="12"/>
        <end position="31"/>
    </location>
</feature>
<dbReference type="PANTHER" id="PTHR12001:SF44">
    <property type="entry name" value="GERANYLGERANYL PYROPHOSPHATE SYNTHASE"/>
    <property type="match status" value="1"/>
</dbReference>
<feature type="compositionally biased region" description="Low complexity" evidence="3">
    <location>
        <begin position="228"/>
        <end position="238"/>
    </location>
</feature>